<evidence type="ECO:0000313" key="1">
    <source>
        <dbReference type="EMBL" id="NVI46480.1"/>
    </source>
</evidence>
<reference evidence="1" key="1">
    <citation type="submission" date="2020-06" db="EMBL/GenBank/DDBJ databases">
        <title>Whole Genome Sequence of Bradyrhizobium sp. Strain 1S1.</title>
        <authorList>
            <person name="Bromfield E.S.P."/>
            <person name="Cloutier S."/>
        </authorList>
    </citation>
    <scope>NUCLEOTIDE SEQUENCE [LARGE SCALE GENOMIC DNA]</scope>
    <source>
        <strain evidence="1">1S1</strain>
    </source>
</reference>
<dbReference type="EMBL" id="JAAOLE020000001">
    <property type="protein sequence ID" value="NVI46480.1"/>
    <property type="molecule type" value="Genomic_DNA"/>
</dbReference>
<gene>
    <name evidence="1" type="ORF">HAP48_026675</name>
</gene>
<proteinExistence type="predicted"/>
<comment type="caution">
    <text evidence="1">The sequence shown here is derived from an EMBL/GenBank/DDBJ whole genome shotgun (WGS) entry which is preliminary data.</text>
</comment>
<dbReference type="AlphaFoldDB" id="A0A973W3I4"/>
<sequence length="75" mass="8521">MVTDALEVRTLDKDLLQPIEVKYIDADRFEFTFRTRNGTLVKSVLNAVGMVHCINLAMKALNEYPTQALHDLLSL</sequence>
<accession>A0A973W3I4</accession>
<organism evidence="1">
    <name type="scientific">Bradyrhizobium septentrionale</name>
    <dbReference type="NCBI Taxonomy" id="1404411"/>
    <lineage>
        <taxon>Bacteria</taxon>
        <taxon>Pseudomonadati</taxon>
        <taxon>Pseudomonadota</taxon>
        <taxon>Alphaproteobacteria</taxon>
        <taxon>Hyphomicrobiales</taxon>
        <taxon>Nitrobacteraceae</taxon>
        <taxon>Bradyrhizobium</taxon>
    </lineage>
</organism>
<name>A0A973W3I4_9BRAD</name>
<protein>
    <submittedName>
        <fullName evidence="1">Uncharacterized protein</fullName>
    </submittedName>
</protein>
<dbReference type="RefSeq" id="WP_166205799.1">
    <property type="nucleotide sequence ID" value="NZ_CP088285.1"/>
</dbReference>